<keyword evidence="2" id="KW-0472">Membrane</keyword>
<feature type="compositionally biased region" description="Basic and acidic residues" evidence="1">
    <location>
        <begin position="51"/>
        <end position="70"/>
    </location>
</feature>
<evidence type="ECO:0000256" key="1">
    <source>
        <dbReference type="SAM" id="MobiDB-lite"/>
    </source>
</evidence>
<dbReference type="EMBL" id="HG994362">
    <property type="protein sequence ID" value="CAF2243498.1"/>
    <property type="molecule type" value="Genomic_DNA"/>
</dbReference>
<feature type="transmembrane region" description="Helical" evidence="2">
    <location>
        <begin position="197"/>
        <end position="216"/>
    </location>
</feature>
<organism evidence="3">
    <name type="scientific">Brassica napus</name>
    <name type="common">Rape</name>
    <dbReference type="NCBI Taxonomy" id="3708"/>
    <lineage>
        <taxon>Eukaryota</taxon>
        <taxon>Viridiplantae</taxon>
        <taxon>Streptophyta</taxon>
        <taxon>Embryophyta</taxon>
        <taxon>Tracheophyta</taxon>
        <taxon>Spermatophyta</taxon>
        <taxon>Magnoliopsida</taxon>
        <taxon>eudicotyledons</taxon>
        <taxon>Gunneridae</taxon>
        <taxon>Pentapetalae</taxon>
        <taxon>rosids</taxon>
        <taxon>malvids</taxon>
        <taxon>Brassicales</taxon>
        <taxon>Brassicaceae</taxon>
        <taxon>Brassiceae</taxon>
        <taxon>Brassica</taxon>
    </lineage>
</organism>
<keyword evidence="2" id="KW-1133">Transmembrane helix</keyword>
<feature type="compositionally biased region" description="Low complexity" evidence="1">
    <location>
        <begin position="38"/>
        <end position="50"/>
    </location>
</feature>
<keyword evidence="2" id="KW-0812">Transmembrane</keyword>
<reference evidence="3" key="1">
    <citation type="submission" date="2021-01" db="EMBL/GenBank/DDBJ databases">
        <authorList>
            <consortium name="Genoscope - CEA"/>
            <person name="William W."/>
        </authorList>
    </citation>
    <scope>NUCLEOTIDE SEQUENCE</scope>
</reference>
<feature type="region of interest" description="Disordered" evidence="1">
    <location>
        <begin position="256"/>
        <end position="277"/>
    </location>
</feature>
<feature type="region of interest" description="Disordered" evidence="1">
    <location>
        <begin position="129"/>
        <end position="152"/>
    </location>
</feature>
<proteinExistence type="predicted"/>
<dbReference type="AlphaFoldDB" id="A0A816ZYH7"/>
<dbReference type="PANTHER" id="PTHR36787">
    <property type="entry name" value="TRANSMEMBRANE PROTEIN"/>
    <property type="match status" value="1"/>
</dbReference>
<gene>
    <name evidence="3" type="ORF">DARMORV10_A08P19470.1</name>
</gene>
<evidence type="ECO:0000256" key="2">
    <source>
        <dbReference type="SAM" id="Phobius"/>
    </source>
</evidence>
<accession>A0A816ZYH7</accession>
<feature type="compositionally biased region" description="Basic and acidic residues" evidence="1">
    <location>
        <begin position="12"/>
        <end position="37"/>
    </location>
</feature>
<feature type="transmembrane region" description="Helical" evidence="2">
    <location>
        <begin position="166"/>
        <end position="185"/>
    </location>
</feature>
<evidence type="ECO:0000313" key="3">
    <source>
        <dbReference type="EMBL" id="CAF2243498.1"/>
    </source>
</evidence>
<dbReference type="KEGG" id="bna:106361156"/>
<feature type="compositionally biased region" description="Low complexity" evidence="1">
    <location>
        <begin position="266"/>
        <end position="276"/>
    </location>
</feature>
<feature type="compositionally biased region" description="Low complexity" evidence="1">
    <location>
        <begin position="142"/>
        <end position="152"/>
    </location>
</feature>
<dbReference type="OrthoDB" id="21589at2759"/>
<feature type="region of interest" description="Disordered" evidence="1">
    <location>
        <begin position="1"/>
        <end position="90"/>
    </location>
</feature>
<sequence length="312" mass="33939">MSRAIHLLGENSSERTKGKKQFDGEKQLSRKMAEEPQKASSSSSSLQQPSPDKKPEDAEIKPQAPDHGDSPKYPVLYPGLAPGSNPGQYDEQMNRGAGIYAVPVHQFGGYVAGLPSNYLIPLTYNVPTTRPSNETEAGGENQAQAGQGQQQQPAQQRQVVVRRFEIAFQLDIFLILKLAAVIFLFNQDGSRQRLALLVIFATIIYLYQTGALAPFIRWLSQGMHRAAVPPPPPHRPAARADNDPAAAVPLNQEAVPEGQENEAGDGNRANANENVGAGAGQQGNQWWGIVKEIQMIVFGFITSLLPGFHNID</sequence>
<name>A0A816ZYH7_BRANA</name>
<protein>
    <submittedName>
        <fullName evidence="3">(rape) hypothetical protein</fullName>
    </submittedName>
</protein>
<dbReference type="Proteomes" id="UP001295469">
    <property type="component" value="Chromosome A08"/>
</dbReference>